<proteinExistence type="predicted"/>
<evidence type="ECO:0000313" key="2">
    <source>
        <dbReference type="Proteomes" id="UP000054559"/>
    </source>
</evidence>
<feature type="non-terminal residue" evidence="1">
    <location>
        <position position="108"/>
    </location>
</feature>
<dbReference type="Proteomes" id="UP000054559">
    <property type="component" value="Unassembled WGS sequence"/>
</dbReference>
<evidence type="ECO:0000313" key="1">
    <source>
        <dbReference type="EMBL" id="KMU73630.1"/>
    </source>
</evidence>
<dbReference type="EMBL" id="DS268256">
    <property type="protein sequence ID" value="KMU73630.1"/>
    <property type="molecule type" value="Genomic_DNA"/>
</dbReference>
<dbReference type="AlphaFoldDB" id="A0A0J8QMQ1"/>
<reference evidence="2" key="1">
    <citation type="journal article" date="2010" name="Genome Res.">
        <title>Population genomic sequencing of Coccidioides fungi reveals recent hybridization and transposon control.</title>
        <authorList>
            <person name="Neafsey D.E."/>
            <person name="Barker B.M."/>
            <person name="Sharpton T.J."/>
            <person name="Stajich J.E."/>
            <person name="Park D.J."/>
            <person name="Whiston E."/>
            <person name="Hung C.-Y."/>
            <person name="McMahan C."/>
            <person name="White J."/>
            <person name="Sykes S."/>
            <person name="Heiman D."/>
            <person name="Young S."/>
            <person name="Zeng Q."/>
            <person name="Abouelleil A."/>
            <person name="Aftuck L."/>
            <person name="Bessette D."/>
            <person name="Brown A."/>
            <person name="FitzGerald M."/>
            <person name="Lui A."/>
            <person name="Macdonald J.P."/>
            <person name="Priest M."/>
            <person name="Orbach M.J."/>
            <person name="Galgiani J.N."/>
            <person name="Kirkland T.N."/>
            <person name="Cole G.T."/>
            <person name="Birren B.W."/>
            <person name="Henn M.R."/>
            <person name="Taylor J.W."/>
            <person name="Rounsley S.D."/>
        </authorList>
    </citation>
    <scope>NUCLEOTIDE SEQUENCE [LARGE SCALE GENOMIC DNA]</scope>
    <source>
        <strain evidence="2">RMSCC 3703</strain>
    </source>
</reference>
<protein>
    <submittedName>
        <fullName evidence="1">Uncharacterized protein</fullName>
    </submittedName>
</protein>
<sequence length="108" mass="11890">MLLRAQFKKIFYMILKAFKISPVYAIKIEAAISPVKNTQSENLALSSLGLAPPVLGFRLNSVQAAVISPPRRPPRLTLTHGAAGIISPYRWPRSINQLSVFISISPFS</sequence>
<name>A0A0J8QMQ1_COCIT</name>
<accession>A0A0J8QMQ1</accession>
<organism evidence="1 2">
    <name type="scientific">Coccidioides immitis RMSCC 3703</name>
    <dbReference type="NCBI Taxonomy" id="454286"/>
    <lineage>
        <taxon>Eukaryota</taxon>
        <taxon>Fungi</taxon>
        <taxon>Dikarya</taxon>
        <taxon>Ascomycota</taxon>
        <taxon>Pezizomycotina</taxon>
        <taxon>Eurotiomycetes</taxon>
        <taxon>Eurotiomycetidae</taxon>
        <taxon>Onygenales</taxon>
        <taxon>Onygenaceae</taxon>
        <taxon>Coccidioides</taxon>
    </lineage>
</organism>
<gene>
    <name evidence="1" type="ORF">CISG_10018</name>
</gene>